<reference evidence="11 12" key="1">
    <citation type="journal article" date="2015" name="Int. J. Syst. Evol. Microbiol.">
        <title>Description of Sphingopyxis fribergensis sp. nov. - a soil bacterium with the ability to degrade styrene and phenylacetic acid.</title>
        <authorList>
            <person name="Oelschlagel M."/>
            <person name="Ruckert C."/>
            <person name="Kalinowski J."/>
            <person name="Schmidt G."/>
            <person name="Schlomann M."/>
            <person name="Tischler D."/>
        </authorList>
    </citation>
    <scope>NUCLEOTIDE SEQUENCE [LARGE SCALE GENOMIC DNA]</scope>
    <source>
        <strain evidence="11 12">Kp5.2</strain>
    </source>
</reference>
<dbReference type="PRINTS" id="PR01727">
    <property type="entry name" value="DNABINDINGHU"/>
</dbReference>
<sequence>MVTGLVTVGAVRGAIDHICFSEGEGINMTAGTLTRADIATRINQQIGLSRNESASIVESILDHMSDALAVGQNVKISGFGTFVLRDKAQRIGRNPKTGIEVPILPRRVMTFRASQTMRARVAGK</sequence>
<keyword evidence="7 8" id="KW-0233">DNA recombination</keyword>
<dbReference type="KEGG" id="sphk:SKP52_06590"/>
<comment type="subunit">
    <text evidence="8 10">Heterodimer of an alpha and a beta chain.</text>
</comment>
<evidence type="ECO:0000256" key="10">
    <source>
        <dbReference type="RuleBase" id="RU004485"/>
    </source>
</evidence>
<dbReference type="CDD" id="cd13835">
    <property type="entry name" value="IHF_A"/>
    <property type="match status" value="1"/>
</dbReference>
<evidence type="ECO:0000256" key="6">
    <source>
        <dbReference type="ARBA" id="ARBA00023163"/>
    </source>
</evidence>
<dbReference type="SMART" id="SM00411">
    <property type="entry name" value="BHL"/>
    <property type="match status" value="1"/>
</dbReference>
<evidence type="ECO:0000256" key="2">
    <source>
        <dbReference type="ARBA" id="ARBA00018329"/>
    </source>
</evidence>
<dbReference type="InterPro" id="IPR000119">
    <property type="entry name" value="Hist_DNA-bd"/>
</dbReference>
<dbReference type="GO" id="GO:0006310">
    <property type="term" value="P:DNA recombination"/>
    <property type="evidence" value="ECO:0007669"/>
    <property type="project" value="UniProtKB-UniRule"/>
</dbReference>
<dbReference type="SUPFAM" id="SSF47729">
    <property type="entry name" value="IHF-like DNA-binding proteins"/>
    <property type="match status" value="1"/>
</dbReference>
<dbReference type="HAMAP" id="MF_00380">
    <property type="entry name" value="IHF_alpha"/>
    <property type="match status" value="1"/>
</dbReference>
<evidence type="ECO:0000256" key="9">
    <source>
        <dbReference type="RuleBase" id="RU003939"/>
    </source>
</evidence>
<evidence type="ECO:0000256" key="1">
    <source>
        <dbReference type="ARBA" id="ARBA00010529"/>
    </source>
</evidence>
<dbReference type="InterPro" id="IPR020816">
    <property type="entry name" value="Histone-like_DNA-bd_CS"/>
</dbReference>
<dbReference type="PANTHER" id="PTHR33175:SF2">
    <property type="entry name" value="INTEGRATION HOST FACTOR SUBUNIT ALPHA"/>
    <property type="match status" value="1"/>
</dbReference>
<evidence type="ECO:0000256" key="5">
    <source>
        <dbReference type="ARBA" id="ARBA00023125"/>
    </source>
</evidence>
<keyword evidence="5 8" id="KW-0238">DNA-binding</keyword>
<dbReference type="GO" id="GO:0006417">
    <property type="term" value="P:regulation of translation"/>
    <property type="evidence" value="ECO:0007669"/>
    <property type="project" value="UniProtKB-UniRule"/>
</dbReference>
<dbReference type="GO" id="GO:0003677">
    <property type="term" value="F:DNA binding"/>
    <property type="evidence" value="ECO:0007669"/>
    <property type="project" value="UniProtKB-UniRule"/>
</dbReference>
<protein>
    <recommendedName>
        <fullName evidence="2 8">Integration host factor subunit alpha</fullName>
        <shortName evidence="8">IHF-alpha</shortName>
    </recommendedName>
</protein>
<name>A0A0A7PDR9_9SPHN</name>
<organism evidence="11 12">
    <name type="scientific">Sphingopyxis fribergensis</name>
    <dbReference type="NCBI Taxonomy" id="1515612"/>
    <lineage>
        <taxon>Bacteria</taxon>
        <taxon>Pseudomonadati</taxon>
        <taxon>Pseudomonadota</taxon>
        <taxon>Alphaproteobacteria</taxon>
        <taxon>Sphingomonadales</taxon>
        <taxon>Sphingomonadaceae</taxon>
        <taxon>Sphingopyxis</taxon>
    </lineage>
</organism>
<dbReference type="Gene3D" id="4.10.520.10">
    <property type="entry name" value="IHF-like DNA-binding proteins"/>
    <property type="match status" value="1"/>
</dbReference>
<dbReference type="PROSITE" id="PS00045">
    <property type="entry name" value="HISTONE_LIKE"/>
    <property type="match status" value="1"/>
</dbReference>
<dbReference type="HOGENOM" id="CLU_105066_1_1_5"/>
<dbReference type="InterPro" id="IPR010992">
    <property type="entry name" value="IHF-like_DNA-bd_dom_sf"/>
</dbReference>
<dbReference type="GO" id="GO:0005829">
    <property type="term" value="C:cytosol"/>
    <property type="evidence" value="ECO:0007669"/>
    <property type="project" value="TreeGrafter"/>
</dbReference>
<proteinExistence type="inferred from homology"/>
<dbReference type="Proteomes" id="UP000030907">
    <property type="component" value="Chromosome"/>
</dbReference>
<dbReference type="InterPro" id="IPR005684">
    <property type="entry name" value="IHF_alpha"/>
</dbReference>
<dbReference type="GO" id="GO:0030527">
    <property type="term" value="F:structural constituent of chromatin"/>
    <property type="evidence" value="ECO:0007669"/>
    <property type="project" value="InterPro"/>
</dbReference>
<evidence type="ECO:0000256" key="4">
    <source>
        <dbReference type="ARBA" id="ARBA00023015"/>
    </source>
</evidence>
<comment type="function">
    <text evidence="8 10">This protein is one of the two subunits of integration host factor, a specific DNA-binding protein that functions in genetic recombination as well as in transcriptional and translational control.</text>
</comment>
<evidence type="ECO:0000256" key="7">
    <source>
        <dbReference type="ARBA" id="ARBA00023172"/>
    </source>
</evidence>
<dbReference type="GO" id="GO:0009893">
    <property type="term" value="P:positive regulation of metabolic process"/>
    <property type="evidence" value="ECO:0007669"/>
    <property type="project" value="UniProtKB-ARBA"/>
</dbReference>
<dbReference type="Pfam" id="PF00216">
    <property type="entry name" value="Bac_DNA_binding"/>
    <property type="match status" value="1"/>
</dbReference>
<dbReference type="GO" id="GO:0006355">
    <property type="term" value="P:regulation of DNA-templated transcription"/>
    <property type="evidence" value="ECO:0007669"/>
    <property type="project" value="UniProtKB-UniRule"/>
</dbReference>
<dbReference type="STRING" id="1515612.SKP52_06590"/>
<dbReference type="NCBIfam" id="NF001401">
    <property type="entry name" value="PRK00285.1"/>
    <property type="match status" value="1"/>
</dbReference>
<evidence type="ECO:0000313" key="11">
    <source>
        <dbReference type="EMBL" id="AJA08241.1"/>
    </source>
</evidence>
<evidence type="ECO:0000256" key="8">
    <source>
        <dbReference type="HAMAP-Rule" id="MF_00380"/>
    </source>
</evidence>
<dbReference type="NCBIfam" id="TIGR00987">
    <property type="entry name" value="himA"/>
    <property type="match status" value="1"/>
</dbReference>
<keyword evidence="4 8" id="KW-0805">Transcription regulation</keyword>
<dbReference type="EMBL" id="CP009122">
    <property type="protein sequence ID" value="AJA08241.1"/>
    <property type="molecule type" value="Genomic_DNA"/>
</dbReference>
<keyword evidence="12" id="KW-1185">Reference proteome</keyword>
<keyword evidence="3 8" id="KW-0810">Translation regulation</keyword>
<dbReference type="AlphaFoldDB" id="A0A0A7PDR9"/>
<evidence type="ECO:0000313" key="12">
    <source>
        <dbReference type="Proteomes" id="UP000030907"/>
    </source>
</evidence>
<gene>
    <name evidence="8" type="primary">ihfA</name>
    <name evidence="8" type="synonym">himA</name>
    <name evidence="11" type="ORF">SKP52_06590</name>
</gene>
<keyword evidence="6 8" id="KW-0804">Transcription</keyword>
<accession>A0A0A7PDR9</accession>
<evidence type="ECO:0000256" key="3">
    <source>
        <dbReference type="ARBA" id="ARBA00022845"/>
    </source>
</evidence>
<comment type="similarity">
    <text evidence="1 8 9">Belongs to the bacterial histone-like protein family.</text>
</comment>
<dbReference type="PANTHER" id="PTHR33175">
    <property type="entry name" value="DNA-BINDING PROTEIN HU"/>
    <property type="match status" value="1"/>
</dbReference>